<dbReference type="RefSeq" id="WP_036185692.1">
    <property type="nucleotide sequence ID" value="NZ_JMQN01000018.1"/>
</dbReference>
<feature type="transmembrane region" description="Helical" evidence="1">
    <location>
        <begin position="265"/>
        <end position="288"/>
    </location>
</feature>
<feature type="transmembrane region" description="Helical" evidence="1">
    <location>
        <begin position="36"/>
        <end position="53"/>
    </location>
</feature>
<feature type="transmembrane region" description="Helical" evidence="1">
    <location>
        <begin position="12"/>
        <end position="30"/>
    </location>
</feature>
<evidence type="ECO:0000256" key="1">
    <source>
        <dbReference type="SAM" id="Phobius"/>
    </source>
</evidence>
<dbReference type="AlphaFoldDB" id="A0A081G0C1"/>
<accession>A0A081G0C1</accession>
<dbReference type="OrthoDB" id="9903189at2"/>
<keyword evidence="1" id="KW-0812">Transmembrane</keyword>
<feature type="transmembrane region" description="Helical" evidence="1">
    <location>
        <begin position="96"/>
        <end position="114"/>
    </location>
</feature>
<gene>
    <name evidence="2" type="ORF">ADIMK_1472</name>
</gene>
<feature type="transmembrane region" description="Helical" evidence="1">
    <location>
        <begin position="162"/>
        <end position="181"/>
    </location>
</feature>
<feature type="transmembrane region" description="Helical" evidence="1">
    <location>
        <begin position="121"/>
        <end position="142"/>
    </location>
</feature>
<dbReference type="Proteomes" id="UP000028252">
    <property type="component" value="Unassembled WGS sequence"/>
</dbReference>
<organism evidence="2 3">
    <name type="scientific">Marinobacterium lacunae</name>
    <dbReference type="NCBI Taxonomy" id="1232683"/>
    <lineage>
        <taxon>Bacteria</taxon>
        <taxon>Pseudomonadati</taxon>
        <taxon>Pseudomonadota</taxon>
        <taxon>Gammaproteobacteria</taxon>
        <taxon>Oceanospirillales</taxon>
        <taxon>Oceanospirillaceae</taxon>
        <taxon>Marinobacterium</taxon>
    </lineage>
</organism>
<feature type="transmembrane region" description="Helical" evidence="1">
    <location>
        <begin position="225"/>
        <end position="244"/>
    </location>
</feature>
<sequence length="398" mass="45737">MCSYSDRKINKLNHFIPVFFVYMALSTLNFYVGSRVVLLFSAMVVVFFLLGDIKSVIRYSIKNKIYLVLLACILITTLITVLIKDFEYSSWQLFRSHLWSIIIMPISIVTFAKIVNKEINYILVVVKVVELWVMLTAISIIIDYSLGTHVVISKIRAEDVGRVYALGDMTAVFFVPVFLYFRKYIALFSCYIIAYATGGKIVLVLSLMMTIFYFYDSGAFKRPSYYLVFSTIASLFIYIVLEGYGDRFLSFIDSGDYWRFSQVMAAYNMTFSDLYSACFGIGLGTPYWEGFYALTNSYIDPDLAVLFDNMRFDIESGIPFLVLRFGLVGFFIYAYLSINNWGRYNIIFIPIIIIWFMGASPSGISYAFSFMSFSIAAACYTKLKMDDESLRIKPIYTL</sequence>
<comment type="caution">
    <text evidence="2">The sequence shown here is derived from an EMBL/GenBank/DDBJ whole genome shotgun (WGS) entry which is preliminary data.</text>
</comment>
<keyword evidence="1" id="KW-1133">Transmembrane helix</keyword>
<keyword evidence="3" id="KW-1185">Reference proteome</keyword>
<evidence type="ECO:0000313" key="3">
    <source>
        <dbReference type="Proteomes" id="UP000028252"/>
    </source>
</evidence>
<proteinExistence type="predicted"/>
<keyword evidence="1" id="KW-0472">Membrane</keyword>
<feature type="transmembrane region" description="Helical" evidence="1">
    <location>
        <begin position="317"/>
        <end position="336"/>
    </location>
</feature>
<dbReference type="PATRIC" id="fig|1232683.4.peg.1451"/>
<reference evidence="2 3" key="1">
    <citation type="submission" date="2014-04" db="EMBL/GenBank/DDBJ databases">
        <title>Marinobacterium kochiensis sp. nov., isolated from sediment sample collected from Kochi backwaters in Kerala, India.</title>
        <authorList>
            <person name="Singh A."/>
            <person name="Pinnaka A.K."/>
        </authorList>
    </citation>
    <scope>NUCLEOTIDE SEQUENCE [LARGE SCALE GENOMIC DNA]</scope>
    <source>
        <strain evidence="2 3">AK27</strain>
    </source>
</reference>
<feature type="transmembrane region" description="Helical" evidence="1">
    <location>
        <begin position="65"/>
        <end position="84"/>
    </location>
</feature>
<protein>
    <submittedName>
        <fullName evidence="2">Uncharacterized protein</fullName>
    </submittedName>
</protein>
<evidence type="ECO:0000313" key="2">
    <source>
        <dbReference type="EMBL" id="KEA64226.1"/>
    </source>
</evidence>
<feature type="transmembrane region" description="Helical" evidence="1">
    <location>
        <begin position="341"/>
        <end position="358"/>
    </location>
</feature>
<name>A0A081G0C1_9GAMM</name>
<feature type="transmembrane region" description="Helical" evidence="1">
    <location>
        <begin position="188"/>
        <end position="213"/>
    </location>
</feature>
<dbReference type="EMBL" id="JMQN01000018">
    <property type="protein sequence ID" value="KEA64226.1"/>
    <property type="molecule type" value="Genomic_DNA"/>
</dbReference>